<feature type="transmembrane region" description="Helical" evidence="1">
    <location>
        <begin position="38"/>
        <end position="58"/>
    </location>
</feature>
<sequence>MIAAILCWFLITLVFFSFGDIFVSLYSKVLKRDEDYSFFETFLIGLCITGTIICITSIWLPSGIKIAATLGVISILYLIAVRRKDIVTKVRTVIKSLSPLQVILIGSAGLLFMLFFLVPPQFPDIYYYHLQNILWNEEYHVVPGLANLEERFGFNSNLFLLCSAFGLRPLTGEFVFGINALCMVFMMAYIIRQAGRQRLFLIVLFIVVFVPFFMEYKTHIGCSSADLLPNLLIVYLLFTLLAGQQNLKKKSILFWLVPIFCITLKVSTVFICLVSLYLLILFIKEKNYKAVAFICISALIVVAPWLVRNVIISGYLIHPYPSVDLFTFDWKLPVEYSIESKRYIESFAISYDAMYNSSDYILDMPLAVKVQKWLGERHPLDICIAGAGLVSPLLMLGALLRKKVLIKEYSVLLLVWVIGLMGFIFWLVMAPAVRFGYGFIAIVFSIPVYLLFKDFRNPVRSLPANVFLVATIAYFGVLSVRYFLVVKEPYVSYAEIFYKPQSIQTRLDKYPVTMEIFKLNNTEFFKPLDGGCYDHVIPCSNNYIKNLEMRGKTLQEGFREKEN</sequence>
<dbReference type="InterPro" id="IPR058514">
    <property type="entry name" value="DUF8201"/>
</dbReference>
<evidence type="ECO:0000313" key="4">
    <source>
        <dbReference type="Proteomes" id="UP001596023"/>
    </source>
</evidence>
<dbReference type="NCBIfam" id="NF047510">
    <property type="entry name" value="LIC_10190_fam"/>
    <property type="match status" value="1"/>
</dbReference>
<proteinExistence type="predicted"/>
<evidence type="ECO:0000256" key="1">
    <source>
        <dbReference type="SAM" id="Phobius"/>
    </source>
</evidence>
<feature type="transmembrane region" description="Helical" evidence="1">
    <location>
        <begin position="102"/>
        <end position="122"/>
    </location>
</feature>
<feature type="transmembrane region" description="Helical" evidence="1">
    <location>
        <begin position="6"/>
        <end position="26"/>
    </location>
</feature>
<accession>A0ABV9KVE4</accession>
<dbReference type="Pfam" id="PF26626">
    <property type="entry name" value="DUF8201"/>
    <property type="match status" value="1"/>
</dbReference>
<dbReference type="RefSeq" id="WP_379996069.1">
    <property type="nucleotide sequence ID" value="NZ_JBHSGN010000067.1"/>
</dbReference>
<keyword evidence="1" id="KW-1133">Transmembrane helix</keyword>
<dbReference type="EMBL" id="JBHSGN010000067">
    <property type="protein sequence ID" value="MFC4674107.1"/>
    <property type="molecule type" value="Genomic_DNA"/>
</dbReference>
<evidence type="ECO:0000259" key="2">
    <source>
        <dbReference type="Pfam" id="PF26626"/>
    </source>
</evidence>
<keyword evidence="1" id="KW-0472">Membrane</keyword>
<protein>
    <submittedName>
        <fullName evidence="3">LIC_10190 family membrane protein</fullName>
    </submittedName>
</protein>
<feature type="transmembrane region" description="Helical" evidence="1">
    <location>
        <begin position="64"/>
        <end position="81"/>
    </location>
</feature>
<evidence type="ECO:0000313" key="3">
    <source>
        <dbReference type="EMBL" id="MFC4674107.1"/>
    </source>
</evidence>
<feature type="transmembrane region" description="Helical" evidence="1">
    <location>
        <begin position="288"/>
        <end position="307"/>
    </location>
</feature>
<feature type="transmembrane region" description="Helical" evidence="1">
    <location>
        <begin position="409"/>
        <end position="429"/>
    </location>
</feature>
<keyword evidence="4" id="KW-1185">Reference proteome</keyword>
<dbReference type="InterPro" id="IPR058065">
    <property type="entry name" value="LIC_10190-like"/>
</dbReference>
<keyword evidence="1" id="KW-0812">Transmembrane</keyword>
<gene>
    <name evidence="3" type="ORF">ACFO6W_10400</name>
</gene>
<reference evidence="4" key="1">
    <citation type="journal article" date="2019" name="Int. J. Syst. Evol. Microbiol.">
        <title>The Global Catalogue of Microorganisms (GCM) 10K type strain sequencing project: providing services to taxonomists for standard genome sequencing and annotation.</title>
        <authorList>
            <consortium name="The Broad Institute Genomics Platform"/>
            <consortium name="The Broad Institute Genome Sequencing Center for Infectious Disease"/>
            <person name="Wu L."/>
            <person name="Ma J."/>
        </authorList>
    </citation>
    <scope>NUCLEOTIDE SEQUENCE [LARGE SCALE GENOMIC DNA]</scope>
    <source>
        <strain evidence="4">CCUG 66188</strain>
    </source>
</reference>
<feature type="transmembrane region" description="Helical" evidence="1">
    <location>
        <begin position="255"/>
        <end position="282"/>
    </location>
</feature>
<organism evidence="3 4">
    <name type="scientific">Dysgonomonas termitidis</name>
    <dbReference type="NCBI Taxonomy" id="1516126"/>
    <lineage>
        <taxon>Bacteria</taxon>
        <taxon>Pseudomonadati</taxon>
        <taxon>Bacteroidota</taxon>
        <taxon>Bacteroidia</taxon>
        <taxon>Bacteroidales</taxon>
        <taxon>Dysgonomonadaceae</taxon>
        <taxon>Dysgonomonas</taxon>
    </lineage>
</organism>
<feature type="transmembrane region" description="Helical" evidence="1">
    <location>
        <begin position="198"/>
        <end position="215"/>
    </location>
</feature>
<feature type="transmembrane region" description="Helical" evidence="1">
    <location>
        <begin position="435"/>
        <end position="452"/>
    </location>
</feature>
<comment type="caution">
    <text evidence="3">The sequence shown here is derived from an EMBL/GenBank/DDBJ whole genome shotgun (WGS) entry which is preliminary data.</text>
</comment>
<feature type="transmembrane region" description="Helical" evidence="1">
    <location>
        <begin position="464"/>
        <end position="484"/>
    </location>
</feature>
<feature type="domain" description="DUF8201" evidence="2">
    <location>
        <begin position="1"/>
        <end position="440"/>
    </location>
</feature>
<dbReference type="Proteomes" id="UP001596023">
    <property type="component" value="Unassembled WGS sequence"/>
</dbReference>
<name>A0ABV9KVE4_9BACT</name>
<feature type="transmembrane region" description="Helical" evidence="1">
    <location>
        <begin position="174"/>
        <end position="191"/>
    </location>
</feature>